<evidence type="ECO:0000313" key="3">
    <source>
        <dbReference type="Proteomes" id="UP000245980"/>
    </source>
</evidence>
<dbReference type="Proteomes" id="UP000245980">
    <property type="component" value="Unassembled WGS sequence"/>
</dbReference>
<evidence type="ECO:0000313" key="2">
    <source>
        <dbReference type="EMBL" id="PWT43119.1"/>
    </source>
</evidence>
<accession>A0A855XYR2</accession>
<proteinExistence type="predicted"/>
<dbReference type="EMBL" id="QGHT01000004">
    <property type="protein sequence ID" value="PWT43119.1"/>
    <property type="molecule type" value="Genomic_DNA"/>
</dbReference>
<feature type="region of interest" description="Disordered" evidence="1">
    <location>
        <begin position="1"/>
        <end position="24"/>
    </location>
</feature>
<name>A0A855XYR2_LIMRT</name>
<dbReference type="AlphaFoldDB" id="A0A855XYR2"/>
<gene>
    <name evidence="2" type="ORF">DKZ22_01875</name>
</gene>
<organism evidence="2 3">
    <name type="scientific">Limosilactobacillus reuteri</name>
    <name type="common">Lactobacillus reuteri</name>
    <dbReference type="NCBI Taxonomy" id="1598"/>
    <lineage>
        <taxon>Bacteria</taxon>
        <taxon>Bacillati</taxon>
        <taxon>Bacillota</taxon>
        <taxon>Bacilli</taxon>
        <taxon>Lactobacillales</taxon>
        <taxon>Lactobacillaceae</taxon>
        <taxon>Limosilactobacillus</taxon>
    </lineage>
</organism>
<reference evidence="2 3" key="1">
    <citation type="journal article" date="2018" name="Front. Microbiol.">
        <title>Comparative Genomics of the Herbivore Gut Symbiont Lactobacillus reuteri Reveals Genetic Diversity and Lifestyle Adaptation.</title>
        <authorList>
            <person name="Zhao J."/>
        </authorList>
    </citation>
    <scope>NUCLEOTIDE SEQUENCE [LARGE SCALE GENOMIC DNA]</scope>
    <source>
        <strain evidence="2 3">LR10</strain>
    </source>
</reference>
<evidence type="ECO:0000256" key="1">
    <source>
        <dbReference type="SAM" id="MobiDB-lite"/>
    </source>
</evidence>
<feature type="compositionally biased region" description="Basic residues" evidence="1">
    <location>
        <begin position="1"/>
        <end position="10"/>
    </location>
</feature>
<dbReference type="RefSeq" id="WP_109883263.1">
    <property type="nucleotide sequence ID" value="NZ_QGHP01000003.1"/>
</dbReference>
<sequence length="78" mass="9054">MAVSKSHIKASRQYEKRNPDRTGYNTLKRNAVNFVSAYAKEGTKANRYVTSDYGKKHYKEDLAELENLIKQTLEELEN</sequence>
<protein>
    <submittedName>
        <fullName evidence="2">Uncharacterized protein</fullName>
    </submittedName>
</protein>
<comment type="caution">
    <text evidence="2">The sequence shown here is derived from an EMBL/GenBank/DDBJ whole genome shotgun (WGS) entry which is preliminary data.</text>
</comment>